<evidence type="ECO:0000313" key="3">
    <source>
        <dbReference type="Proteomes" id="UP000796880"/>
    </source>
</evidence>
<dbReference type="EMBL" id="VOIH02000009">
    <property type="protein sequence ID" value="KAF3437129.1"/>
    <property type="molecule type" value="Genomic_DNA"/>
</dbReference>
<feature type="region of interest" description="Disordered" evidence="1">
    <location>
        <begin position="1"/>
        <end position="20"/>
    </location>
</feature>
<feature type="compositionally biased region" description="Basic and acidic residues" evidence="1">
    <location>
        <begin position="150"/>
        <end position="164"/>
    </location>
</feature>
<reference evidence="2" key="1">
    <citation type="submission" date="2020-03" db="EMBL/GenBank/DDBJ databases">
        <title>A high-quality chromosome-level genome assembly of a woody plant with both climbing and erect habits, Rhamnella rubrinervis.</title>
        <authorList>
            <person name="Lu Z."/>
            <person name="Yang Y."/>
            <person name="Zhu X."/>
            <person name="Sun Y."/>
        </authorList>
    </citation>
    <scope>NUCLEOTIDE SEQUENCE</scope>
    <source>
        <strain evidence="2">BYM</strain>
        <tissue evidence="2">Leaf</tissue>
    </source>
</reference>
<evidence type="ECO:0000313" key="2">
    <source>
        <dbReference type="EMBL" id="KAF3437129.1"/>
    </source>
</evidence>
<protein>
    <submittedName>
        <fullName evidence="2">Uncharacterized protein</fullName>
    </submittedName>
</protein>
<gene>
    <name evidence="2" type="ORF">FNV43_RR19882</name>
</gene>
<dbReference type="Proteomes" id="UP000796880">
    <property type="component" value="Unassembled WGS sequence"/>
</dbReference>
<sequence length="520" mass="56813">MAFDPSWEIGGTLPSSHSNSSACGIENTYAVNHSMLGIKVTEGSAPAALTDISKLPTEHVNEKAPAAPSLAAVVSENARGMSAPQTNGGRLLCRRGNDSTTGSSYAASVLSGNSVPAPVILDNQNVPIRKGHPVGRCRMIQRRVPPMAKPSEKVAMDSEEEHSVPENIKGTGAQDMPPDLDDTFDDLNEELPPEDGGVRQDLTAMIAYDPDIALIAAQRNLDLVASTPVEKSLGALEHADSIDHHRGRYRDFNAILGMRGPGGPPIHSSDRLSCWRLQVCYLLILMELSSLAGTHISRGGAEFRLMRLALQRNYASGSGQMVEGGDRELQVLSFASVRKSRLFSKTDFSRLDGIIPSSVTMDENSNLTGPPIEESDSMDKFRQSCWKLPFQGVRKVIHFPLLFGIEDFWRYLSRMVSWALSRFPPRTPLPHSPPLCDACSCFAEGLIEFDRVLMPAPPQIYFSRQLDKSHIYFGSGVSVGRQDFGGLRINRVASFIYLGSLLKEVLLKLFFVPSLTDFGA</sequence>
<comment type="caution">
    <text evidence="2">The sequence shown here is derived from an EMBL/GenBank/DDBJ whole genome shotgun (WGS) entry which is preliminary data.</text>
</comment>
<feature type="region of interest" description="Disordered" evidence="1">
    <location>
        <begin position="147"/>
        <end position="185"/>
    </location>
</feature>
<proteinExistence type="predicted"/>
<keyword evidence="3" id="KW-1185">Reference proteome</keyword>
<accession>A0A8K0DZM0</accession>
<dbReference type="AlphaFoldDB" id="A0A8K0DZM0"/>
<evidence type="ECO:0000256" key="1">
    <source>
        <dbReference type="SAM" id="MobiDB-lite"/>
    </source>
</evidence>
<name>A0A8K0DZM0_9ROSA</name>
<organism evidence="2 3">
    <name type="scientific">Rhamnella rubrinervis</name>
    <dbReference type="NCBI Taxonomy" id="2594499"/>
    <lineage>
        <taxon>Eukaryota</taxon>
        <taxon>Viridiplantae</taxon>
        <taxon>Streptophyta</taxon>
        <taxon>Embryophyta</taxon>
        <taxon>Tracheophyta</taxon>
        <taxon>Spermatophyta</taxon>
        <taxon>Magnoliopsida</taxon>
        <taxon>eudicotyledons</taxon>
        <taxon>Gunneridae</taxon>
        <taxon>Pentapetalae</taxon>
        <taxon>rosids</taxon>
        <taxon>fabids</taxon>
        <taxon>Rosales</taxon>
        <taxon>Rhamnaceae</taxon>
        <taxon>rhamnoid group</taxon>
        <taxon>Rhamneae</taxon>
        <taxon>Rhamnella</taxon>
    </lineage>
</organism>